<feature type="chain" id="PRO_5045225231" description="Adhesin domain-containing protein" evidence="1">
    <location>
        <begin position="25"/>
        <end position="244"/>
    </location>
</feature>
<organism evidence="2 3">
    <name type="scientific">Hymenobacter terrestris</name>
    <dbReference type="NCBI Taxonomy" id="2748310"/>
    <lineage>
        <taxon>Bacteria</taxon>
        <taxon>Pseudomonadati</taxon>
        <taxon>Bacteroidota</taxon>
        <taxon>Cytophagia</taxon>
        <taxon>Cytophagales</taxon>
        <taxon>Hymenobacteraceae</taxon>
        <taxon>Hymenobacter</taxon>
    </lineage>
</organism>
<evidence type="ECO:0000256" key="1">
    <source>
        <dbReference type="SAM" id="SignalP"/>
    </source>
</evidence>
<dbReference type="EMBL" id="JABKAV010000094">
    <property type="protein sequence ID" value="NVO86632.1"/>
    <property type="molecule type" value="Genomic_DNA"/>
</dbReference>
<keyword evidence="1" id="KW-0732">Signal</keyword>
<evidence type="ECO:0008006" key="4">
    <source>
        <dbReference type="Google" id="ProtNLM"/>
    </source>
</evidence>
<sequence>MTRFLLNLCTVAGLLLAAAPVAHAQKTIDKAAPVAAGQTVVLDLKYGTTIRLRPASDNRLRLRATVSINQNKLNDALELELRETPTAVTVTADLNKQLLAQAQPGDCPANAPGTTYFGSWDGGRDVQGNRAAVCATITYDITLPANATLRLNTISGNVDVAGLTGPLELKSISGFVDVSWPAGRGAEVAFKSISGEVFTNQEVTFNNRKENSVVGYEVRGTLAGGGPRIRLESISGNVFFRKSN</sequence>
<name>A0ABX2Q6N7_9BACT</name>
<proteinExistence type="predicted"/>
<protein>
    <recommendedName>
        <fullName evidence="4">Adhesin domain-containing protein</fullName>
    </recommendedName>
</protein>
<dbReference type="RefSeq" id="WP_176901364.1">
    <property type="nucleotide sequence ID" value="NZ_JABKAV010000094.1"/>
</dbReference>
<dbReference type="Proteomes" id="UP000626554">
    <property type="component" value="Unassembled WGS sequence"/>
</dbReference>
<gene>
    <name evidence="2" type="ORF">HW556_17240</name>
</gene>
<evidence type="ECO:0000313" key="3">
    <source>
        <dbReference type="Proteomes" id="UP000626554"/>
    </source>
</evidence>
<comment type="caution">
    <text evidence="2">The sequence shown here is derived from an EMBL/GenBank/DDBJ whole genome shotgun (WGS) entry which is preliminary data.</text>
</comment>
<keyword evidence="3" id="KW-1185">Reference proteome</keyword>
<accession>A0ABX2Q6N7</accession>
<reference evidence="2 3" key="1">
    <citation type="submission" date="2020-05" db="EMBL/GenBank/DDBJ databases">
        <title>Hymenobacter terrestris sp. nov. and Hymenobacter lapidiphilus sp. nov., isolated from regoliths in Antarctica.</title>
        <authorList>
            <person name="Sedlacek I."/>
            <person name="Pantucek R."/>
            <person name="Zeman M."/>
            <person name="Holochova P."/>
            <person name="Kralova S."/>
            <person name="Stankova E."/>
            <person name="Sedo O."/>
            <person name="Micenkova L."/>
            <person name="Svec P."/>
            <person name="Gupta V."/>
            <person name="Sood U."/>
            <person name="Korpole U.S."/>
            <person name="Lal R."/>
        </authorList>
    </citation>
    <scope>NUCLEOTIDE SEQUENCE [LARGE SCALE GENOMIC DNA]</scope>
    <source>
        <strain evidence="2 3">P5252</strain>
    </source>
</reference>
<feature type="signal peptide" evidence="1">
    <location>
        <begin position="1"/>
        <end position="24"/>
    </location>
</feature>
<evidence type="ECO:0000313" key="2">
    <source>
        <dbReference type="EMBL" id="NVO86632.1"/>
    </source>
</evidence>